<dbReference type="SUPFAM" id="SSF52009">
    <property type="entry name" value="Phosphohistidine domain"/>
    <property type="match status" value="1"/>
</dbReference>
<dbReference type="GO" id="GO:0016772">
    <property type="term" value="F:transferase activity, transferring phosphorus-containing groups"/>
    <property type="evidence" value="ECO:0007669"/>
    <property type="project" value="InterPro"/>
</dbReference>
<organism evidence="2 3">
    <name type="scientific">Caerostris extrusa</name>
    <name type="common">Bark spider</name>
    <name type="synonym">Caerostris bankana</name>
    <dbReference type="NCBI Taxonomy" id="172846"/>
    <lineage>
        <taxon>Eukaryota</taxon>
        <taxon>Metazoa</taxon>
        <taxon>Ecdysozoa</taxon>
        <taxon>Arthropoda</taxon>
        <taxon>Chelicerata</taxon>
        <taxon>Arachnida</taxon>
        <taxon>Araneae</taxon>
        <taxon>Araneomorphae</taxon>
        <taxon>Entelegynae</taxon>
        <taxon>Araneoidea</taxon>
        <taxon>Araneidae</taxon>
        <taxon>Caerostris</taxon>
    </lineage>
</organism>
<evidence type="ECO:0000313" key="3">
    <source>
        <dbReference type="Proteomes" id="UP001054945"/>
    </source>
</evidence>
<dbReference type="Pfam" id="PF00391">
    <property type="entry name" value="PEP-utilizers"/>
    <property type="match status" value="1"/>
</dbReference>
<reference evidence="2 3" key="1">
    <citation type="submission" date="2021-06" db="EMBL/GenBank/DDBJ databases">
        <title>Caerostris extrusa draft genome.</title>
        <authorList>
            <person name="Kono N."/>
            <person name="Arakawa K."/>
        </authorList>
    </citation>
    <scope>NUCLEOTIDE SEQUENCE [LARGE SCALE GENOMIC DNA]</scope>
</reference>
<name>A0AAV4PRT2_CAEEX</name>
<dbReference type="InterPro" id="IPR008279">
    <property type="entry name" value="PEP-util_enz_mobile_dom"/>
</dbReference>
<evidence type="ECO:0000259" key="1">
    <source>
        <dbReference type="Pfam" id="PF00391"/>
    </source>
</evidence>
<accession>A0AAV4PRT2</accession>
<feature type="domain" description="PEP-utilising enzyme mobile" evidence="1">
    <location>
        <begin position="32"/>
        <end position="66"/>
    </location>
</feature>
<evidence type="ECO:0000313" key="2">
    <source>
        <dbReference type="EMBL" id="GIX98630.1"/>
    </source>
</evidence>
<dbReference type="EMBL" id="BPLR01004937">
    <property type="protein sequence ID" value="GIX98630.1"/>
    <property type="molecule type" value="Genomic_DNA"/>
</dbReference>
<gene>
    <name evidence="2" type="ORF">CEXT_690191</name>
</gene>
<dbReference type="InterPro" id="IPR036637">
    <property type="entry name" value="Phosphohistidine_dom_sf"/>
</dbReference>
<dbReference type="Proteomes" id="UP001054945">
    <property type="component" value="Unassembled WGS sequence"/>
</dbReference>
<dbReference type="Gene3D" id="3.50.30.10">
    <property type="entry name" value="Phosphohistidine domain"/>
    <property type="match status" value="1"/>
</dbReference>
<proteinExistence type="predicted"/>
<dbReference type="AlphaFoldDB" id="A0AAV4PRT2"/>
<protein>
    <recommendedName>
        <fullName evidence="1">PEP-utilising enzyme mobile domain-containing protein</fullName>
    </recommendedName>
</protein>
<sequence>MIKRWVGYWGLKQERKLQRIFRRYGPEIFFRAVVSREYGLPCVVGLQGDCKRFRKRDYVLLDGKKGILQRLPHPEE</sequence>
<keyword evidence="3" id="KW-1185">Reference proteome</keyword>
<comment type="caution">
    <text evidence="2">The sequence shown here is derived from an EMBL/GenBank/DDBJ whole genome shotgun (WGS) entry which is preliminary data.</text>
</comment>